<evidence type="ECO:0000313" key="10">
    <source>
        <dbReference type="Proteomes" id="UP000324233"/>
    </source>
</evidence>
<keyword evidence="2" id="KW-0805">Transcription regulation</keyword>
<accession>A0A5B9WES2</accession>
<proteinExistence type="inferred from homology"/>
<name>A0A5B9WES2_9BACT</name>
<evidence type="ECO:0000256" key="1">
    <source>
        <dbReference type="ARBA" id="ARBA00010641"/>
    </source>
</evidence>
<feature type="compositionally biased region" description="Low complexity" evidence="6">
    <location>
        <begin position="311"/>
        <end position="323"/>
    </location>
</feature>
<feature type="compositionally biased region" description="Basic and acidic residues" evidence="6">
    <location>
        <begin position="498"/>
        <end position="515"/>
    </location>
</feature>
<organism evidence="9 10">
    <name type="scientific">Aquisphaera giovannonii</name>
    <dbReference type="NCBI Taxonomy" id="406548"/>
    <lineage>
        <taxon>Bacteria</taxon>
        <taxon>Pseudomonadati</taxon>
        <taxon>Planctomycetota</taxon>
        <taxon>Planctomycetia</taxon>
        <taxon>Isosphaerales</taxon>
        <taxon>Isosphaeraceae</taxon>
        <taxon>Aquisphaera</taxon>
    </lineage>
</organism>
<feature type="domain" description="RNA polymerase sigma factor 70 region 4 type 2" evidence="8">
    <location>
        <begin position="148"/>
        <end position="198"/>
    </location>
</feature>
<evidence type="ECO:0000256" key="5">
    <source>
        <dbReference type="ARBA" id="ARBA00023163"/>
    </source>
</evidence>
<feature type="region of interest" description="Disordered" evidence="6">
    <location>
        <begin position="482"/>
        <end position="524"/>
    </location>
</feature>
<feature type="region of interest" description="Disordered" evidence="6">
    <location>
        <begin position="595"/>
        <end position="617"/>
    </location>
</feature>
<feature type="domain" description="RNA polymerase sigma-70 region 2" evidence="7">
    <location>
        <begin position="46"/>
        <end position="112"/>
    </location>
</feature>
<keyword evidence="5" id="KW-0804">Transcription</keyword>
<dbReference type="InterPro" id="IPR014284">
    <property type="entry name" value="RNA_pol_sigma-70_dom"/>
</dbReference>
<dbReference type="Pfam" id="PF08281">
    <property type="entry name" value="Sigma70_r4_2"/>
    <property type="match status" value="1"/>
</dbReference>
<gene>
    <name evidence="9" type="primary">sigE_57</name>
    <name evidence="9" type="ORF">OJF2_76940</name>
</gene>
<dbReference type="NCBIfam" id="TIGR02937">
    <property type="entry name" value="sigma70-ECF"/>
    <property type="match status" value="1"/>
</dbReference>
<evidence type="ECO:0000259" key="8">
    <source>
        <dbReference type="Pfam" id="PF08281"/>
    </source>
</evidence>
<dbReference type="InterPro" id="IPR013324">
    <property type="entry name" value="RNA_pol_sigma_r3/r4-like"/>
</dbReference>
<keyword evidence="4" id="KW-0238">DNA-binding</keyword>
<dbReference type="Gene3D" id="1.10.10.10">
    <property type="entry name" value="Winged helix-like DNA-binding domain superfamily/Winged helix DNA-binding domain"/>
    <property type="match status" value="1"/>
</dbReference>
<evidence type="ECO:0000256" key="3">
    <source>
        <dbReference type="ARBA" id="ARBA00023082"/>
    </source>
</evidence>
<dbReference type="RefSeq" id="WP_168222287.1">
    <property type="nucleotide sequence ID" value="NZ_CP042997.1"/>
</dbReference>
<dbReference type="AlphaFoldDB" id="A0A5B9WES2"/>
<dbReference type="Gene3D" id="1.10.1740.10">
    <property type="match status" value="1"/>
</dbReference>
<dbReference type="SUPFAM" id="SSF88659">
    <property type="entry name" value="Sigma3 and sigma4 domains of RNA polymerase sigma factors"/>
    <property type="match status" value="1"/>
</dbReference>
<dbReference type="InterPro" id="IPR013249">
    <property type="entry name" value="RNA_pol_sigma70_r4_t2"/>
</dbReference>
<dbReference type="InterPro" id="IPR007627">
    <property type="entry name" value="RNA_pol_sigma70_r2"/>
</dbReference>
<keyword evidence="3" id="KW-0731">Sigma factor</keyword>
<dbReference type="GO" id="GO:0006352">
    <property type="term" value="P:DNA-templated transcription initiation"/>
    <property type="evidence" value="ECO:0007669"/>
    <property type="project" value="InterPro"/>
</dbReference>
<evidence type="ECO:0000259" key="7">
    <source>
        <dbReference type="Pfam" id="PF04542"/>
    </source>
</evidence>
<dbReference type="KEGG" id="agv:OJF2_76940"/>
<dbReference type="PANTHER" id="PTHR43133:SF8">
    <property type="entry name" value="RNA POLYMERASE SIGMA FACTOR HI_1459-RELATED"/>
    <property type="match status" value="1"/>
</dbReference>
<dbReference type="InterPro" id="IPR039425">
    <property type="entry name" value="RNA_pol_sigma-70-like"/>
</dbReference>
<dbReference type="InterPro" id="IPR013325">
    <property type="entry name" value="RNA_pol_sigma_r2"/>
</dbReference>
<dbReference type="SUPFAM" id="SSF88946">
    <property type="entry name" value="Sigma2 domain of RNA polymerase sigma factors"/>
    <property type="match status" value="1"/>
</dbReference>
<dbReference type="PANTHER" id="PTHR43133">
    <property type="entry name" value="RNA POLYMERASE ECF-TYPE SIGMA FACTO"/>
    <property type="match status" value="1"/>
</dbReference>
<comment type="similarity">
    <text evidence="1">Belongs to the sigma-70 factor family. ECF subfamily.</text>
</comment>
<evidence type="ECO:0000256" key="6">
    <source>
        <dbReference type="SAM" id="MobiDB-lite"/>
    </source>
</evidence>
<keyword evidence="10" id="KW-1185">Reference proteome</keyword>
<dbReference type="GO" id="GO:0003677">
    <property type="term" value="F:DNA binding"/>
    <property type="evidence" value="ECO:0007669"/>
    <property type="project" value="UniProtKB-KW"/>
</dbReference>
<evidence type="ECO:0000313" key="9">
    <source>
        <dbReference type="EMBL" id="QEH39082.1"/>
    </source>
</evidence>
<feature type="region of interest" description="Disordered" evidence="6">
    <location>
        <begin position="295"/>
        <end position="343"/>
    </location>
</feature>
<dbReference type="InterPro" id="IPR036388">
    <property type="entry name" value="WH-like_DNA-bd_sf"/>
</dbReference>
<dbReference type="Pfam" id="PF04542">
    <property type="entry name" value="Sigma70_r2"/>
    <property type="match status" value="1"/>
</dbReference>
<dbReference type="EMBL" id="CP042997">
    <property type="protein sequence ID" value="QEH39082.1"/>
    <property type="molecule type" value="Genomic_DNA"/>
</dbReference>
<evidence type="ECO:0000256" key="2">
    <source>
        <dbReference type="ARBA" id="ARBA00023015"/>
    </source>
</evidence>
<evidence type="ECO:0000256" key="4">
    <source>
        <dbReference type="ARBA" id="ARBA00023125"/>
    </source>
</evidence>
<dbReference type="Proteomes" id="UP000324233">
    <property type="component" value="Chromosome"/>
</dbReference>
<reference evidence="9 10" key="1">
    <citation type="submission" date="2019-08" db="EMBL/GenBank/DDBJ databases">
        <title>Deep-cultivation of Planctomycetes and their phenomic and genomic characterization uncovers novel biology.</title>
        <authorList>
            <person name="Wiegand S."/>
            <person name="Jogler M."/>
            <person name="Boedeker C."/>
            <person name="Pinto D."/>
            <person name="Vollmers J."/>
            <person name="Rivas-Marin E."/>
            <person name="Kohn T."/>
            <person name="Peeters S.H."/>
            <person name="Heuer A."/>
            <person name="Rast P."/>
            <person name="Oberbeckmann S."/>
            <person name="Bunk B."/>
            <person name="Jeske O."/>
            <person name="Meyerdierks A."/>
            <person name="Storesund J.E."/>
            <person name="Kallscheuer N."/>
            <person name="Luecker S."/>
            <person name="Lage O.M."/>
            <person name="Pohl T."/>
            <person name="Merkel B.J."/>
            <person name="Hornburger P."/>
            <person name="Mueller R.-W."/>
            <person name="Bruemmer F."/>
            <person name="Labrenz M."/>
            <person name="Spormann A.M."/>
            <person name="Op den Camp H."/>
            <person name="Overmann J."/>
            <person name="Amann R."/>
            <person name="Jetten M.S.M."/>
            <person name="Mascher T."/>
            <person name="Medema M.H."/>
            <person name="Devos D.P."/>
            <person name="Kaster A.-K."/>
            <person name="Ovreas L."/>
            <person name="Rohde M."/>
            <person name="Galperin M.Y."/>
            <person name="Jogler C."/>
        </authorList>
    </citation>
    <scope>NUCLEOTIDE SEQUENCE [LARGE SCALE GENOMIC DNA]</scope>
    <source>
        <strain evidence="9 10">OJF2</strain>
    </source>
</reference>
<dbReference type="GO" id="GO:0016987">
    <property type="term" value="F:sigma factor activity"/>
    <property type="evidence" value="ECO:0007669"/>
    <property type="project" value="UniProtKB-KW"/>
</dbReference>
<feature type="compositionally biased region" description="Pro residues" evidence="6">
    <location>
        <begin position="299"/>
        <end position="309"/>
    </location>
</feature>
<sequence length="617" mass="65971">MLRYLEALHGTGTLAGLTDQQLLERFLEADRAADGPGGEAAFEAILERHGPLVWRVCRSLLADDHDAEDAFQATFLILVREVHSLRLRATLGAWLHTVARRTALGARAAAARRRAAERAAEARRLEAGTAGYAGPGVALEEDELDAMVHSEVEKLPGSFRAVIVLCDLEGLSYLEAARRLELPLGTVQSRLARARRRLHRGLAGRGLAPPSPPGPCEPPRVAMPAAAALRGLPGPLARRTCQIALSVASNPAGSRLVVADSVRALIEGGSRRMSPFTPGGVVLAGMSGLVLCAAMARPHPGPGQPPREPSPGKAAPASAPAEGRTPERRPIEPPTPRKLKATAGRGGVLTYALGEDGARLPVRRDAPDGLVREEVRDLRWVVVTGIIDHRRVQDGFRKGGDATPPVAADAYRRGDLERQVLREDGTWSPWEPIDLEAKLQVLDNLPEVGEERVPGRLRVDALIDPLPFLKTGAWKGVDAEALAPPRDPQAPARAATPDGRRLPTGDIAGEDREHPSGVTAQGEGMMGGPMAHAYGGMMGGNAAMSGMMRGMMGGPMGRPPQPDPEPPVLMLRQFDFAVEPGRTYRYRARVVLNDGRRRADRPGAWSEPTEPVATPPE</sequence>
<protein>
    <submittedName>
        <fullName evidence="9">ECF RNA polymerase sigma factor SigE</fullName>
    </submittedName>
</protein>